<reference evidence="1" key="1">
    <citation type="submission" date="2023-02" db="EMBL/GenBank/DDBJ databases">
        <title>Genome of toxic invasive species Heracleum sosnowskyi carries increased number of genes despite the absence of recent whole-genome duplications.</title>
        <authorList>
            <person name="Schelkunov M."/>
            <person name="Shtratnikova V."/>
            <person name="Makarenko M."/>
            <person name="Klepikova A."/>
            <person name="Omelchenko D."/>
            <person name="Novikova G."/>
            <person name="Obukhova E."/>
            <person name="Bogdanov V."/>
            <person name="Penin A."/>
            <person name="Logacheva M."/>
        </authorList>
    </citation>
    <scope>NUCLEOTIDE SEQUENCE</scope>
    <source>
        <strain evidence="1">Hsosn_3</strain>
        <tissue evidence="1">Leaf</tissue>
    </source>
</reference>
<dbReference type="Proteomes" id="UP001237642">
    <property type="component" value="Unassembled WGS sequence"/>
</dbReference>
<dbReference type="AlphaFoldDB" id="A0AAD8N7J6"/>
<evidence type="ECO:0000313" key="1">
    <source>
        <dbReference type="EMBL" id="KAK1397563.1"/>
    </source>
</evidence>
<dbReference type="EMBL" id="JAUIZM010000002">
    <property type="protein sequence ID" value="KAK1397563.1"/>
    <property type="molecule type" value="Genomic_DNA"/>
</dbReference>
<protein>
    <submittedName>
        <fullName evidence="1">Uncharacterized protein</fullName>
    </submittedName>
</protein>
<keyword evidence="2" id="KW-1185">Reference proteome</keyword>
<evidence type="ECO:0000313" key="2">
    <source>
        <dbReference type="Proteomes" id="UP001237642"/>
    </source>
</evidence>
<organism evidence="1 2">
    <name type="scientific">Heracleum sosnowskyi</name>
    <dbReference type="NCBI Taxonomy" id="360622"/>
    <lineage>
        <taxon>Eukaryota</taxon>
        <taxon>Viridiplantae</taxon>
        <taxon>Streptophyta</taxon>
        <taxon>Embryophyta</taxon>
        <taxon>Tracheophyta</taxon>
        <taxon>Spermatophyta</taxon>
        <taxon>Magnoliopsida</taxon>
        <taxon>eudicotyledons</taxon>
        <taxon>Gunneridae</taxon>
        <taxon>Pentapetalae</taxon>
        <taxon>asterids</taxon>
        <taxon>campanulids</taxon>
        <taxon>Apiales</taxon>
        <taxon>Apiaceae</taxon>
        <taxon>Apioideae</taxon>
        <taxon>apioid superclade</taxon>
        <taxon>Tordylieae</taxon>
        <taxon>Tordyliinae</taxon>
        <taxon>Heracleum</taxon>
    </lineage>
</organism>
<proteinExistence type="predicted"/>
<dbReference type="SUPFAM" id="SSF56112">
    <property type="entry name" value="Protein kinase-like (PK-like)"/>
    <property type="match status" value="1"/>
</dbReference>
<dbReference type="InterPro" id="IPR011009">
    <property type="entry name" value="Kinase-like_dom_sf"/>
</dbReference>
<sequence length="169" mass="18672">MIIVIVVRIAKGRLLDDNIEDINSTESLQYDFGSVKVAREQFSDSNKLGEGGFGVVYKVQTELELVPRMMSLQMPPRPAGFGSSRSGKSLLHQPPGYVSGSSSSGSLLRALSFNRKAITSDGEKSSLLSSDHIRWDIFLHRGLPLLQHSRLHHSISQFSSIHQAPRPVF</sequence>
<name>A0AAD8N7J6_9APIA</name>
<gene>
    <name evidence="1" type="ORF">POM88_007426</name>
</gene>
<comment type="caution">
    <text evidence="1">The sequence shown here is derived from an EMBL/GenBank/DDBJ whole genome shotgun (WGS) entry which is preliminary data.</text>
</comment>
<dbReference type="Gene3D" id="3.30.200.20">
    <property type="entry name" value="Phosphorylase Kinase, domain 1"/>
    <property type="match status" value="1"/>
</dbReference>
<reference evidence="1" key="2">
    <citation type="submission" date="2023-05" db="EMBL/GenBank/DDBJ databases">
        <authorList>
            <person name="Schelkunov M.I."/>
        </authorList>
    </citation>
    <scope>NUCLEOTIDE SEQUENCE</scope>
    <source>
        <strain evidence="1">Hsosn_3</strain>
        <tissue evidence="1">Leaf</tissue>
    </source>
</reference>
<accession>A0AAD8N7J6</accession>